<feature type="region of interest" description="Disordered" evidence="5">
    <location>
        <begin position="1"/>
        <end position="21"/>
    </location>
</feature>
<dbReference type="RefSeq" id="WP_207880307.1">
    <property type="nucleotide sequence ID" value="NZ_JAFVMF010000005.1"/>
</dbReference>
<gene>
    <name evidence="8" type="ORF">J2D73_06060</name>
</gene>
<name>A0ABS3LTX9_9PROT</name>
<dbReference type="Pfam" id="PF04357">
    <property type="entry name" value="TamB"/>
    <property type="match status" value="1"/>
</dbReference>
<protein>
    <submittedName>
        <fullName evidence="8">Translocation/assembly module TamB domain-containing protein</fullName>
    </submittedName>
</protein>
<dbReference type="InterPro" id="IPR007452">
    <property type="entry name" value="TamB_C"/>
</dbReference>
<keyword evidence="4 6" id="KW-0472">Membrane</keyword>
<accession>A0ABS3LTX9</accession>
<evidence type="ECO:0000313" key="9">
    <source>
        <dbReference type="Proteomes" id="UP000664771"/>
    </source>
</evidence>
<evidence type="ECO:0000259" key="7">
    <source>
        <dbReference type="Pfam" id="PF04357"/>
    </source>
</evidence>
<comment type="caution">
    <text evidence="8">The sequence shown here is derived from an EMBL/GenBank/DDBJ whole genome shotgun (WGS) entry which is preliminary data.</text>
</comment>
<evidence type="ECO:0000256" key="6">
    <source>
        <dbReference type="SAM" id="Phobius"/>
    </source>
</evidence>
<evidence type="ECO:0000256" key="2">
    <source>
        <dbReference type="ARBA" id="ARBA00022692"/>
    </source>
</evidence>
<organism evidence="8 9">
    <name type="scientific">Acetobacter sacchari</name>
    <dbReference type="NCBI Taxonomy" id="2661687"/>
    <lineage>
        <taxon>Bacteria</taxon>
        <taxon>Pseudomonadati</taxon>
        <taxon>Pseudomonadota</taxon>
        <taxon>Alphaproteobacteria</taxon>
        <taxon>Acetobacterales</taxon>
        <taxon>Acetobacteraceae</taxon>
        <taxon>Acetobacter</taxon>
    </lineage>
</organism>
<dbReference type="Proteomes" id="UP000664771">
    <property type="component" value="Unassembled WGS sequence"/>
</dbReference>
<evidence type="ECO:0000313" key="8">
    <source>
        <dbReference type="EMBL" id="MBO1359359.1"/>
    </source>
</evidence>
<feature type="domain" description="Translocation and assembly module TamB C-terminal" evidence="7">
    <location>
        <begin position="1053"/>
        <end position="1411"/>
    </location>
</feature>
<feature type="compositionally biased region" description="Basic and acidic residues" evidence="5">
    <location>
        <begin position="1"/>
        <end position="13"/>
    </location>
</feature>
<keyword evidence="2 6" id="KW-0812">Transmembrane</keyword>
<dbReference type="PANTHER" id="PTHR36985">
    <property type="entry name" value="TRANSLOCATION AND ASSEMBLY MODULE SUBUNIT TAMB"/>
    <property type="match status" value="1"/>
</dbReference>
<dbReference type="EMBL" id="JAFVMF010000005">
    <property type="protein sequence ID" value="MBO1359359.1"/>
    <property type="molecule type" value="Genomic_DNA"/>
</dbReference>
<sequence>MVDAPRESLRPQDESLETPPRRSLTRRILRGAGFTAAGLLGFVVLTLVLALVGANVDPGRRFIERQALSLTGGMVKITGLSGRFPDALHIQKIELHDAKGAWLTLDNLVLDWSPLALVGRSTHVEKLAFDRLAIPRLPATDASSTAQATKSSPTHTGLSIRLDQVDGRRIEVGAPVAGVAAALSLSGHARIGDLDGLLNGVSFAKLPPADVAIDVNRLDAAGRLTIAARTEATHLAIRLSAQDGKDGFVASMAKMPELTPLAMNMTLSGPTDHAALDVHATAGAVTASVTGALNLLKNVADINASVRAPAMTPMTGVSWNSVALDAKLNGAMSAPSGNATLAIDSLVAGSAQVGSLAAQFDGLGTGQSPDVLHLHATANGLRIPGGNPTLLAAAPVQIDATFAPGQTTKPATLDVSHPLLHVTAQADTAPAVKGRATADLPDLAPLAAMGGQKLGGHAAFDATFALPPSASSSSPDAVTTLALNGTLAAKSGLPQAVALIGDVGKLAARVTMRPEGAGKVVHIDTLTLDGRALHLSASGDATQKDAATTVDVKAALALPDLSAAAPSLRGSAKLDLAASGPTDDLAATAHLATDFGTATMPKGPLTLDAALAHLPGAPSGHVTAKGTLDKAPLALDLALAQDQAGTRHVSLNKFDWNSAHGEGALDLPAGRKIPLGTIDLRVARLADLRNLIGQPIAGALSASVHTTEATANAPVQAAIKIDGNAALAPYSVGKLLLSGVVTDPENAPSANLTLALDKVAAPSVAGSLNATVKGPQTALATTAQARFSELYGAPGQLDLSALVDVPGKQVRIDRLAATAKGEALKLLAPAKVSYGEKMGVDHLRLTLAPPGVAPATIDVAGTMKPALAVTASVRNLTPALARPFAPTLHAAGSISADAALSGALAAPRGKVTVQARDLRMLDGDAASLPPARIDASANLAGANAAIDARIGAGPKLDLSASGTVPLSATGPLNVRSTGALDLSLANAVLGASGRQALGELRFALNVAGTAAKPDASGTVTLHGGDVQDFAQGVHIQNIEASIAAQHDTIAIQSFTAKAGAGTIALAGTVGAFAPGMPVNLHFTANKAQPVASDLLTAIINSDIVVKGQADTRIDVAGSIDLPNVEINIPNSMPGSVATLNVVRPGDKPPAPETTSTGSRVIALDIAVKSPGSFFVRGHGLDAEMAGKLHVGGVASAPQISGGFDMRRGIFDLAGISLNFTRGQVAFNGSGVNHKLDPTLDFEAQRNVNGETAMLKVGGYASSPKISFDSIPSLPQDQVLAMLLFGTDAHSLSSTQMAEIGVALATLTGGSAFDPLGAARKSLGLDRLAIGGGSGVGNGGTSIEAGKYVMKGVYVGAKQATSGSGSQAQVQVDLTKQLKLNTTVGTGGTVTGFTTPENDPGSSVGLLWQYRY</sequence>
<comment type="subcellular location">
    <subcellularLocation>
        <location evidence="1">Membrane</location>
        <topology evidence="1">Single-pass membrane protein</topology>
    </subcellularLocation>
</comment>
<evidence type="ECO:0000256" key="1">
    <source>
        <dbReference type="ARBA" id="ARBA00004167"/>
    </source>
</evidence>
<feature type="transmembrane region" description="Helical" evidence="6">
    <location>
        <begin position="31"/>
        <end position="54"/>
    </location>
</feature>
<keyword evidence="9" id="KW-1185">Reference proteome</keyword>
<keyword evidence="3 6" id="KW-1133">Transmembrane helix</keyword>
<evidence type="ECO:0000256" key="4">
    <source>
        <dbReference type="ARBA" id="ARBA00023136"/>
    </source>
</evidence>
<evidence type="ECO:0000256" key="5">
    <source>
        <dbReference type="SAM" id="MobiDB-lite"/>
    </source>
</evidence>
<reference evidence="8 9" key="1">
    <citation type="submission" date="2021-03" db="EMBL/GenBank/DDBJ databases">
        <title>The complete genome sequence of Acetobacter sacchari TBRC 11175.</title>
        <authorList>
            <person name="Charoenyingcharoen P."/>
            <person name="Yukphan P."/>
        </authorList>
    </citation>
    <scope>NUCLEOTIDE SEQUENCE [LARGE SCALE GENOMIC DNA]</scope>
    <source>
        <strain evidence="8 9">TBRC 11175</strain>
    </source>
</reference>
<evidence type="ECO:0000256" key="3">
    <source>
        <dbReference type="ARBA" id="ARBA00022989"/>
    </source>
</evidence>
<dbReference type="PANTHER" id="PTHR36985:SF1">
    <property type="entry name" value="TRANSLOCATION AND ASSEMBLY MODULE SUBUNIT TAMB"/>
    <property type="match status" value="1"/>
</dbReference>
<proteinExistence type="predicted"/>